<feature type="domain" description="Alpha fucosidase A-like C-terminal" evidence="2">
    <location>
        <begin position="681"/>
        <end position="775"/>
    </location>
</feature>
<dbReference type="Pfam" id="PF22124">
    <property type="entry name" value="Glyco_hydro_95_cat"/>
    <property type="match status" value="1"/>
</dbReference>
<dbReference type="InterPro" id="IPR016518">
    <property type="entry name" value="Alpha-L-fucosidase"/>
</dbReference>
<evidence type="ECO:0000313" key="5">
    <source>
        <dbReference type="Proteomes" id="UP000460318"/>
    </source>
</evidence>
<feature type="domain" description="Glycosyl hydrolase family 95 catalytic" evidence="3">
    <location>
        <begin position="270"/>
        <end position="679"/>
    </location>
</feature>
<gene>
    <name evidence="4" type="ORF">GRF59_00625</name>
</gene>
<dbReference type="InterPro" id="IPR008928">
    <property type="entry name" value="6-hairpin_glycosidase_sf"/>
</dbReference>
<dbReference type="GO" id="GO:0005975">
    <property type="term" value="P:carbohydrate metabolic process"/>
    <property type="evidence" value="ECO:0007669"/>
    <property type="project" value="InterPro"/>
</dbReference>
<proteinExistence type="predicted"/>
<feature type="domain" description="Glycosyl hydrolase family 95 N-terminal" evidence="1">
    <location>
        <begin position="15"/>
        <end position="250"/>
    </location>
</feature>
<dbReference type="InterPro" id="IPR049053">
    <property type="entry name" value="AFCA-like_C"/>
</dbReference>
<dbReference type="Pfam" id="PF14498">
    <property type="entry name" value="Glyco_hyd_65N_2"/>
    <property type="match status" value="1"/>
</dbReference>
<sequence>MSETSLQTDFDRPVLWFDEPAQRWEDGIPVGNGRLGAMIYGTSDQVRIALNEDSLWYGGARNRNNPDALKHMPKIRKDLLEGRVQEAEELAVMALSGVPESQRHYVPLGEVELSVRHSGEVAAYARELDLMTGVATIRYLAAGVQYVQELFVSAPDQALVIRIRADVPRAVSFSARMKRGTTNREYDALVKVNERTLMMKGSGGGADGSAFSTAFQLSADGGCCTIIGEHVRVEQADSVVLIVTAATGFRFADPDLQVLKTADAVSRCPYELVKQRHMDDMRSIMERVSIRLGSRGAGNDDERPEVLPTNIRLQRIREGETDLGLIATYYQFGRYLLAASSRPDSLPATLQGIWNDQFLPPWDSKYTININTQMNYWHAEAANLSECHEPLFEHIERMREPGRRTAREMYGCRGFVAHHNTDVWGDTAPQDLYIPASYWPMGTAWLCLHLWEHYSFGRDLDFLSRAYPILKEAAEFFVDFLVELPDGRLVTVPSVSPENTYVMPDGRHGKLCAGPSMDSQILHELFGACIEAARILGIDQDLAGTLADLRNRLPQPQIGKHGQLLEWLEDYEEAEPGHRHISHLFGLHPGTRISKHATPDWAKAARVTLERRLAHGGGHTGWSRAWIINLWARLEDGEKAGENVLALLAHSTLPNLLDNHPPFQIDGNFGGAAGIAEMLLQSHMDELHLLPALPASWGDGEIKGLRARGGFEVDLRWAKGHLKHALIRAGHDGPCRIRTACEDIELLRNGIKAEIQSHGNGVWSWDASKGDRYDLHPSH</sequence>
<dbReference type="Proteomes" id="UP000460318">
    <property type="component" value="Unassembled WGS sequence"/>
</dbReference>
<name>A0A7X3IF18_9BACL</name>
<dbReference type="Pfam" id="PF21307">
    <property type="entry name" value="Glyco_hydro_95_C"/>
    <property type="match status" value="1"/>
</dbReference>
<dbReference type="PANTHER" id="PTHR31084">
    <property type="entry name" value="ALPHA-L-FUCOSIDASE 2"/>
    <property type="match status" value="1"/>
</dbReference>
<dbReference type="PANTHER" id="PTHR31084:SF0">
    <property type="entry name" value="ALPHA-L-FUCOSIDASE 2"/>
    <property type="match status" value="1"/>
</dbReference>
<dbReference type="SUPFAM" id="SSF48208">
    <property type="entry name" value="Six-hairpin glycosidases"/>
    <property type="match status" value="1"/>
</dbReference>
<protein>
    <submittedName>
        <fullName evidence="4">Glycoside hydrolase family 95 protein</fullName>
    </submittedName>
</protein>
<keyword evidence="5" id="KW-1185">Reference proteome</keyword>
<accession>A0A7X3IF18</accession>
<evidence type="ECO:0000259" key="3">
    <source>
        <dbReference type="Pfam" id="PF22124"/>
    </source>
</evidence>
<organism evidence="4 5">
    <name type="scientific">Paenibacillus dendrobii</name>
    <dbReference type="NCBI Taxonomy" id="2691084"/>
    <lineage>
        <taxon>Bacteria</taxon>
        <taxon>Bacillati</taxon>
        <taxon>Bacillota</taxon>
        <taxon>Bacilli</taxon>
        <taxon>Bacillales</taxon>
        <taxon>Paenibacillaceae</taxon>
        <taxon>Paenibacillus</taxon>
    </lineage>
</organism>
<dbReference type="EMBL" id="WUBI01000001">
    <property type="protein sequence ID" value="MWV42121.1"/>
    <property type="molecule type" value="Genomic_DNA"/>
</dbReference>
<dbReference type="RefSeq" id="WP_160495752.1">
    <property type="nucleotide sequence ID" value="NZ_WUBI01000001.1"/>
</dbReference>
<evidence type="ECO:0000313" key="4">
    <source>
        <dbReference type="EMBL" id="MWV42121.1"/>
    </source>
</evidence>
<evidence type="ECO:0000259" key="1">
    <source>
        <dbReference type="Pfam" id="PF14498"/>
    </source>
</evidence>
<dbReference type="InterPro" id="IPR027414">
    <property type="entry name" value="GH95_N_dom"/>
</dbReference>
<keyword evidence="4" id="KW-0378">Hydrolase</keyword>
<dbReference type="AlphaFoldDB" id="A0A7X3IF18"/>
<dbReference type="PIRSF" id="PIRSF007663">
    <property type="entry name" value="UCP007663"/>
    <property type="match status" value="1"/>
</dbReference>
<dbReference type="InterPro" id="IPR054363">
    <property type="entry name" value="GH95_cat"/>
</dbReference>
<dbReference type="FunFam" id="1.50.10.10:FF:000028">
    <property type="entry name" value="Alpha-L-fucosidase 2"/>
    <property type="match status" value="1"/>
</dbReference>
<comment type="caution">
    <text evidence="4">The sequence shown here is derived from an EMBL/GenBank/DDBJ whole genome shotgun (WGS) entry which is preliminary data.</text>
</comment>
<dbReference type="GO" id="GO:0004560">
    <property type="term" value="F:alpha-L-fucosidase activity"/>
    <property type="evidence" value="ECO:0007669"/>
    <property type="project" value="InterPro"/>
</dbReference>
<dbReference type="InterPro" id="IPR012341">
    <property type="entry name" value="6hp_glycosidase-like_sf"/>
</dbReference>
<reference evidence="4 5" key="1">
    <citation type="submission" date="2019-12" db="EMBL/GenBank/DDBJ databases">
        <title>Paenibacillus sp. nov., an endophytic bacterium isolated from the stem of Dendrobium.</title>
        <authorList>
            <person name="Zhao R."/>
        </authorList>
    </citation>
    <scope>NUCLEOTIDE SEQUENCE [LARGE SCALE GENOMIC DNA]</scope>
    <source>
        <strain evidence="4 5">HJL G12</strain>
    </source>
</reference>
<evidence type="ECO:0000259" key="2">
    <source>
        <dbReference type="Pfam" id="PF21307"/>
    </source>
</evidence>
<dbReference type="Gene3D" id="1.50.10.10">
    <property type="match status" value="1"/>
</dbReference>